<keyword evidence="8" id="KW-1185">Reference proteome</keyword>
<name>A0A9W7D4I7_9STRA</name>
<gene>
    <name evidence="7" type="ORF">Pfra01_002458300</name>
</gene>
<feature type="domain" description="HTH myb-type" evidence="6">
    <location>
        <begin position="45"/>
        <end position="96"/>
    </location>
</feature>
<keyword evidence="3" id="KW-0539">Nucleus</keyword>
<dbReference type="PANTHER" id="PTHR43952:SF75">
    <property type="entry name" value="PROTEIN RADIALIS-LIKE 6"/>
    <property type="match status" value="1"/>
</dbReference>
<feature type="region of interest" description="Disordered" evidence="4">
    <location>
        <begin position="266"/>
        <end position="302"/>
    </location>
</feature>
<feature type="compositionally biased region" description="Low complexity" evidence="4">
    <location>
        <begin position="266"/>
        <end position="276"/>
    </location>
</feature>
<feature type="region of interest" description="Disordered" evidence="4">
    <location>
        <begin position="114"/>
        <end position="154"/>
    </location>
</feature>
<evidence type="ECO:0000259" key="5">
    <source>
        <dbReference type="PROSITE" id="PS50090"/>
    </source>
</evidence>
<feature type="domain" description="Myb-like" evidence="5">
    <location>
        <begin position="195"/>
        <end position="249"/>
    </location>
</feature>
<keyword evidence="1" id="KW-0805">Transcription regulation</keyword>
<protein>
    <submittedName>
        <fullName evidence="7">Unnamed protein product</fullName>
    </submittedName>
</protein>
<dbReference type="InterPro" id="IPR017930">
    <property type="entry name" value="Myb_dom"/>
</dbReference>
<dbReference type="EMBL" id="BSXT01004369">
    <property type="protein sequence ID" value="GMF57560.1"/>
    <property type="molecule type" value="Genomic_DNA"/>
</dbReference>
<dbReference type="Pfam" id="PF00249">
    <property type="entry name" value="Myb_DNA-binding"/>
    <property type="match status" value="2"/>
</dbReference>
<evidence type="ECO:0000256" key="4">
    <source>
        <dbReference type="SAM" id="MobiDB-lite"/>
    </source>
</evidence>
<dbReference type="InterPro" id="IPR009057">
    <property type="entry name" value="Homeodomain-like_sf"/>
</dbReference>
<dbReference type="SUPFAM" id="SSF46689">
    <property type="entry name" value="Homeodomain-like"/>
    <property type="match status" value="2"/>
</dbReference>
<dbReference type="PROSITE" id="PS51294">
    <property type="entry name" value="HTH_MYB"/>
    <property type="match status" value="1"/>
</dbReference>
<comment type="caution">
    <text evidence="7">The sequence shown here is derived from an EMBL/GenBank/DDBJ whole genome shotgun (WGS) entry which is preliminary data.</text>
</comment>
<dbReference type="PANTHER" id="PTHR43952">
    <property type="entry name" value="MYB FAMILY TRANSCRIPTION FACTOR-RELATED"/>
    <property type="match status" value="1"/>
</dbReference>
<evidence type="ECO:0000256" key="1">
    <source>
        <dbReference type="ARBA" id="ARBA00023015"/>
    </source>
</evidence>
<organism evidence="7 8">
    <name type="scientific">Phytophthora fragariaefolia</name>
    <dbReference type="NCBI Taxonomy" id="1490495"/>
    <lineage>
        <taxon>Eukaryota</taxon>
        <taxon>Sar</taxon>
        <taxon>Stramenopiles</taxon>
        <taxon>Oomycota</taxon>
        <taxon>Peronosporomycetes</taxon>
        <taxon>Peronosporales</taxon>
        <taxon>Peronosporaceae</taxon>
        <taxon>Phytophthora</taxon>
    </lineage>
</organism>
<feature type="domain" description="Myb-like" evidence="5">
    <location>
        <begin position="43"/>
        <end position="92"/>
    </location>
</feature>
<dbReference type="PROSITE" id="PS50090">
    <property type="entry name" value="MYB_LIKE"/>
    <property type="match status" value="2"/>
</dbReference>
<evidence type="ECO:0000313" key="7">
    <source>
        <dbReference type="EMBL" id="GMF57560.1"/>
    </source>
</evidence>
<dbReference type="CDD" id="cd00167">
    <property type="entry name" value="SANT"/>
    <property type="match status" value="2"/>
</dbReference>
<dbReference type="OrthoDB" id="118550at2759"/>
<sequence>MNPGRPPASAGLEQGAADPGTGQGGGDSGAAPPENDDLSTVTSEWRREEHGRFMHALELYGSRRTGDEWKLITAFVGSRTIEEVRLHGRQYLQRLVQQLPPPSEAARAMRYLSGAGSQNDPNRQNYQVPRGGGLQKPRGKRAPQPGVPPGGSRALSTAALECAQSMSVQAPMQFQNQPLQALPPQYQAGTTAPRRNGRRSKPWTFQEDKAFETVLAGWSSNKPYSWAKIAAALPGKTAKDVRNRYDEMVVEISSIESGEIPIPESSALSAPSYPAADRPQAPTSTLSRRAIPPPPIEVPPRSVGKGELWGDMRVSQHLIVILYLHAIRWVSPIR</sequence>
<dbReference type="SMART" id="SM00717">
    <property type="entry name" value="SANT"/>
    <property type="match status" value="2"/>
</dbReference>
<evidence type="ECO:0000256" key="2">
    <source>
        <dbReference type="ARBA" id="ARBA00023163"/>
    </source>
</evidence>
<evidence type="ECO:0000256" key="3">
    <source>
        <dbReference type="ARBA" id="ARBA00023242"/>
    </source>
</evidence>
<dbReference type="Gene3D" id="1.10.10.60">
    <property type="entry name" value="Homeodomain-like"/>
    <property type="match status" value="2"/>
</dbReference>
<dbReference type="InterPro" id="IPR001005">
    <property type="entry name" value="SANT/Myb"/>
</dbReference>
<feature type="compositionally biased region" description="Polar residues" evidence="4">
    <location>
        <begin position="115"/>
        <end position="127"/>
    </location>
</feature>
<keyword evidence="2" id="KW-0804">Transcription</keyword>
<feature type="region of interest" description="Disordered" evidence="4">
    <location>
        <begin position="1"/>
        <end position="43"/>
    </location>
</feature>
<reference evidence="7" key="1">
    <citation type="submission" date="2023-04" db="EMBL/GenBank/DDBJ databases">
        <title>Phytophthora fragariaefolia NBRC 109709.</title>
        <authorList>
            <person name="Ichikawa N."/>
            <person name="Sato H."/>
            <person name="Tonouchi N."/>
        </authorList>
    </citation>
    <scope>NUCLEOTIDE SEQUENCE</scope>
    <source>
        <strain evidence="7">NBRC 109709</strain>
    </source>
</reference>
<dbReference type="Proteomes" id="UP001165121">
    <property type="component" value="Unassembled WGS sequence"/>
</dbReference>
<evidence type="ECO:0000313" key="8">
    <source>
        <dbReference type="Proteomes" id="UP001165121"/>
    </source>
</evidence>
<dbReference type="AlphaFoldDB" id="A0A9W7D4I7"/>
<evidence type="ECO:0000259" key="6">
    <source>
        <dbReference type="PROSITE" id="PS51294"/>
    </source>
</evidence>
<proteinExistence type="predicted"/>
<dbReference type="GO" id="GO:0003700">
    <property type="term" value="F:DNA-binding transcription factor activity"/>
    <property type="evidence" value="ECO:0007669"/>
    <property type="project" value="InterPro"/>
</dbReference>
<dbReference type="InterPro" id="IPR044636">
    <property type="entry name" value="RADIALIS-like"/>
</dbReference>
<accession>A0A9W7D4I7</accession>